<dbReference type="RefSeq" id="XP_024572537.1">
    <property type="nucleotide sequence ID" value="XM_024716824.2"/>
</dbReference>
<evidence type="ECO:0000313" key="2">
    <source>
        <dbReference type="Proteomes" id="UP000054928"/>
    </source>
</evidence>
<dbReference type="Proteomes" id="UP000054928">
    <property type="component" value="Unassembled WGS sequence"/>
</dbReference>
<organism evidence="1 2">
    <name type="scientific">Plasmopara halstedii</name>
    <name type="common">Downy mildew of sunflower</name>
    <dbReference type="NCBI Taxonomy" id="4781"/>
    <lineage>
        <taxon>Eukaryota</taxon>
        <taxon>Sar</taxon>
        <taxon>Stramenopiles</taxon>
        <taxon>Oomycota</taxon>
        <taxon>Peronosporomycetes</taxon>
        <taxon>Peronosporales</taxon>
        <taxon>Peronosporaceae</taxon>
        <taxon>Plasmopara</taxon>
    </lineage>
</organism>
<keyword evidence="2" id="KW-1185">Reference proteome</keyword>
<evidence type="ECO:0000313" key="1">
    <source>
        <dbReference type="EMBL" id="CEG36168.1"/>
    </source>
</evidence>
<proteinExistence type="predicted"/>
<name>A0A0P1A7H5_PLAHL</name>
<protein>
    <submittedName>
        <fullName evidence="1">Uncharacterized protein</fullName>
    </submittedName>
</protein>
<dbReference type="GeneID" id="36410066"/>
<sequence>MLAASQKPDFKKYFSWHKFYLGRGETLSANDLLEDQMMRHNSTTLRIWKRPPPFSSITVMIFTEQEKRLHGKCSSS</sequence>
<reference evidence="2" key="1">
    <citation type="submission" date="2014-09" db="EMBL/GenBank/DDBJ databases">
        <authorList>
            <person name="Sharma Rahul"/>
            <person name="Thines Marco"/>
        </authorList>
    </citation>
    <scope>NUCLEOTIDE SEQUENCE [LARGE SCALE GENOMIC DNA]</scope>
</reference>
<dbReference type="AlphaFoldDB" id="A0A0P1A7H5"/>
<dbReference type="EMBL" id="CCYD01000112">
    <property type="protein sequence ID" value="CEG36168.1"/>
    <property type="molecule type" value="Genomic_DNA"/>
</dbReference>
<accession>A0A0P1A7H5</accession>